<dbReference type="OrthoDB" id="1894652at2759"/>
<dbReference type="EMBL" id="JABELV010000178">
    <property type="protein sequence ID" value="KAG7528530.1"/>
    <property type="molecule type" value="Genomic_DNA"/>
</dbReference>
<name>A0A8K0JH01_9TREE</name>
<reference evidence="3" key="1">
    <citation type="submission" date="2020-04" db="EMBL/GenBank/DDBJ databases">
        <title>Analysis of mating type loci in Filobasidium floriforme.</title>
        <authorList>
            <person name="Nowrousian M."/>
        </authorList>
    </citation>
    <scope>NUCLEOTIDE SEQUENCE</scope>
    <source>
        <strain evidence="3">CBS 6242</strain>
    </source>
</reference>
<dbReference type="AlphaFoldDB" id="A0A8K0JH01"/>
<accession>A0A8K0JH01</accession>
<organism evidence="3 4">
    <name type="scientific">Filobasidium floriforme</name>
    <dbReference type="NCBI Taxonomy" id="5210"/>
    <lineage>
        <taxon>Eukaryota</taxon>
        <taxon>Fungi</taxon>
        <taxon>Dikarya</taxon>
        <taxon>Basidiomycota</taxon>
        <taxon>Agaricomycotina</taxon>
        <taxon>Tremellomycetes</taxon>
        <taxon>Filobasidiales</taxon>
        <taxon>Filobasidiaceae</taxon>
        <taxon>Filobasidium</taxon>
    </lineage>
</organism>
<dbReference type="CDD" id="cd22209">
    <property type="entry name" value="EMC10"/>
    <property type="match status" value="1"/>
</dbReference>
<feature type="compositionally biased region" description="Low complexity" evidence="1">
    <location>
        <begin position="191"/>
        <end position="201"/>
    </location>
</feature>
<proteinExistence type="predicted"/>
<dbReference type="Proteomes" id="UP000812966">
    <property type="component" value="Unassembled WGS sequence"/>
</dbReference>
<keyword evidence="2" id="KW-0732">Signal</keyword>
<feature type="signal peptide" evidence="2">
    <location>
        <begin position="1"/>
        <end position="19"/>
    </location>
</feature>
<feature type="region of interest" description="Disordered" evidence="1">
    <location>
        <begin position="187"/>
        <end position="213"/>
    </location>
</feature>
<protein>
    <recommendedName>
        <fullName evidence="5">ER membrane protein complex subunit 10</fullName>
    </recommendedName>
</protein>
<evidence type="ECO:0000313" key="4">
    <source>
        <dbReference type="Proteomes" id="UP000812966"/>
    </source>
</evidence>
<sequence length="252" mass="27576">MVNLRRPLWSLLLLPAVLALSNEEPVAEAHFSTPASRSTYTLYHRIYNPIAEASPWAKRGEVLIASDGTSGWKAEVGEEMSSKDSKEDAWYQVALGSEGEDDNVSNPRFGMSSVRLCHLQFSPNLTLSVRLDGTASQTPKSIHLSLANSKGIPKDGRCRGPITSDRLPKSELQIELVQPEVLVPIAPNLYSGPSSPNSHSPPLDPQTGKPQAPAVKEKTFFQKYWIYLFAGMMVFAMMTGEEPQKKGAAPAK</sequence>
<comment type="caution">
    <text evidence="3">The sequence shown here is derived from an EMBL/GenBank/DDBJ whole genome shotgun (WGS) entry which is preliminary data.</text>
</comment>
<feature type="chain" id="PRO_5035443003" description="ER membrane protein complex subunit 10" evidence="2">
    <location>
        <begin position="20"/>
        <end position="252"/>
    </location>
</feature>
<gene>
    <name evidence="3" type="ORF">FFLO_06086</name>
</gene>
<evidence type="ECO:0000256" key="1">
    <source>
        <dbReference type="SAM" id="MobiDB-lite"/>
    </source>
</evidence>
<evidence type="ECO:0000313" key="3">
    <source>
        <dbReference type="EMBL" id="KAG7528530.1"/>
    </source>
</evidence>
<evidence type="ECO:0008006" key="5">
    <source>
        <dbReference type="Google" id="ProtNLM"/>
    </source>
</evidence>
<keyword evidence="4" id="KW-1185">Reference proteome</keyword>
<evidence type="ECO:0000256" key="2">
    <source>
        <dbReference type="SAM" id="SignalP"/>
    </source>
</evidence>